<gene>
    <name evidence="2" type="ORF">G4223_05025</name>
</gene>
<evidence type="ECO:0000313" key="3">
    <source>
        <dbReference type="Proteomes" id="UP000480684"/>
    </source>
</evidence>
<name>A0A7C9UV78_9PROT</name>
<dbReference type="Gene3D" id="2.60.120.10">
    <property type="entry name" value="Jelly Rolls"/>
    <property type="match status" value="1"/>
</dbReference>
<dbReference type="EMBL" id="JAAIYP010000030">
    <property type="protein sequence ID" value="NFV79470.1"/>
    <property type="molecule type" value="Genomic_DNA"/>
</dbReference>
<evidence type="ECO:0000259" key="1">
    <source>
        <dbReference type="Pfam" id="PF05899"/>
    </source>
</evidence>
<reference evidence="2 3" key="1">
    <citation type="submission" date="2020-02" db="EMBL/GenBank/DDBJ databases">
        <authorList>
            <person name="Dziuba M."/>
            <person name="Kuznetsov B."/>
            <person name="Mardanov A."/>
            <person name="Ravin N."/>
            <person name="Grouzdev D."/>
        </authorList>
    </citation>
    <scope>NUCLEOTIDE SEQUENCE [LARGE SCALE GENOMIC DNA]</scope>
    <source>
        <strain evidence="2 3">SpK</strain>
    </source>
</reference>
<evidence type="ECO:0000313" key="2">
    <source>
        <dbReference type="EMBL" id="NFV79470.1"/>
    </source>
</evidence>
<sequence>MFPIKQGNCPAALDPWGTVANLGSEILEGECNASGAMVHGAPDSPISCGYFACTKGKFRMVYPFNEHATVVAGKVTLTNETTGESQTYCVGDSWFIVKGTPILWHVETDSFAKNYMAAV</sequence>
<dbReference type="Pfam" id="PF05899">
    <property type="entry name" value="Cupin_3"/>
    <property type="match status" value="1"/>
</dbReference>
<dbReference type="Proteomes" id="UP000480684">
    <property type="component" value="Unassembled WGS sequence"/>
</dbReference>
<dbReference type="PANTHER" id="PTHR40943:SF1">
    <property type="entry name" value="CYTOPLASMIC PROTEIN"/>
    <property type="match status" value="1"/>
</dbReference>
<feature type="domain" description="(S)-ureidoglycine aminohydrolase cupin" evidence="1">
    <location>
        <begin position="41"/>
        <end position="115"/>
    </location>
</feature>
<dbReference type="InterPro" id="IPR014710">
    <property type="entry name" value="RmlC-like_jellyroll"/>
</dbReference>
<comment type="caution">
    <text evidence="2">The sequence shown here is derived from an EMBL/GenBank/DDBJ whole genome shotgun (WGS) entry which is preliminary data.</text>
</comment>
<dbReference type="InterPro" id="IPR011051">
    <property type="entry name" value="RmlC_Cupin_sf"/>
</dbReference>
<dbReference type="RefSeq" id="WP_163675925.1">
    <property type="nucleotide sequence ID" value="NZ_JAAIYP010000030.1"/>
</dbReference>
<proteinExistence type="predicted"/>
<dbReference type="InterPro" id="IPR008579">
    <property type="entry name" value="UGlyAH_Cupin_dom"/>
</dbReference>
<protein>
    <submittedName>
        <fullName evidence="2">DUF861 domain-containing protein</fullName>
    </submittedName>
</protein>
<organism evidence="2 3">
    <name type="scientific">Magnetospirillum aberrantis SpK</name>
    <dbReference type="NCBI Taxonomy" id="908842"/>
    <lineage>
        <taxon>Bacteria</taxon>
        <taxon>Pseudomonadati</taxon>
        <taxon>Pseudomonadota</taxon>
        <taxon>Alphaproteobacteria</taxon>
        <taxon>Rhodospirillales</taxon>
        <taxon>Rhodospirillaceae</taxon>
        <taxon>Magnetospirillum</taxon>
    </lineage>
</organism>
<dbReference type="SUPFAM" id="SSF51182">
    <property type="entry name" value="RmlC-like cupins"/>
    <property type="match status" value="1"/>
</dbReference>
<accession>A0A7C9UV78</accession>
<dbReference type="AlphaFoldDB" id="A0A7C9UV78"/>
<dbReference type="PANTHER" id="PTHR40943">
    <property type="entry name" value="CYTOPLASMIC PROTEIN-RELATED"/>
    <property type="match status" value="1"/>
</dbReference>
<keyword evidence="3" id="KW-1185">Reference proteome</keyword>